<protein>
    <submittedName>
        <fullName evidence="1">Uncharacterized protein</fullName>
    </submittedName>
</protein>
<evidence type="ECO:0000313" key="2">
    <source>
        <dbReference type="Proteomes" id="UP000807769"/>
    </source>
</evidence>
<name>A0A9P7J8L3_9AGAM</name>
<dbReference type="Proteomes" id="UP000807769">
    <property type="component" value="Unassembled WGS sequence"/>
</dbReference>
<organism evidence="1 2">
    <name type="scientific">Suillus subaureus</name>
    <dbReference type="NCBI Taxonomy" id="48587"/>
    <lineage>
        <taxon>Eukaryota</taxon>
        <taxon>Fungi</taxon>
        <taxon>Dikarya</taxon>
        <taxon>Basidiomycota</taxon>
        <taxon>Agaricomycotina</taxon>
        <taxon>Agaricomycetes</taxon>
        <taxon>Agaricomycetidae</taxon>
        <taxon>Boletales</taxon>
        <taxon>Suillineae</taxon>
        <taxon>Suillaceae</taxon>
        <taxon>Suillus</taxon>
    </lineage>
</organism>
<reference evidence="1" key="1">
    <citation type="journal article" date="2020" name="New Phytol.">
        <title>Comparative genomics reveals dynamic genome evolution in host specialist ectomycorrhizal fungi.</title>
        <authorList>
            <person name="Lofgren L.A."/>
            <person name="Nguyen N.H."/>
            <person name="Vilgalys R."/>
            <person name="Ruytinx J."/>
            <person name="Liao H.L."/>
            <person name="Branco S."/>
            <person name="Kuo A."/>
            <person name="LaButti K."/>
            <person name="Lipzen A."/>
            <person name="Andreopoulos W."/>
            <person name="Pangilinan J."/>
            <person name="Riley R."/>
            <person name="Hundley H."/>
            <person name="Na H."/>
            <person name="Barry K."/>
            <person name="Grigoriev I.V."/>
            <person name="Stajich J.E."/>
            <person name="Kennedy P.G."/>
        </authorList>
    </citation>
    <scope>NUCLEOTIDE SEQUENCE</scope>
    <source>
        <strain evidence="1">MN1</strain>
    </source>
</reference>
<sequence length="103" mass="11619">MTSSSLVTTPFTSIPLITIHPFFSSVFPTRDENKPIPFVIPLTGYATFVEQTARTPKTGGVLMSMDLESDVMKELASALWEIVDGYENDRMKGTTEKRYLIRR</sequence>
<comment type="caution">
    <text evidence="1">The sequence shown here is derived from an EMBL/GenBank/DDBJ whole genome shotgun (WGS) entry which is preliminary data.</text>
</comment>
<dbReference type="OrthoDB" id="10611581at2759"/>
<dbReference type="EMBL" id="JABBWG010000039">
    <property type="protein sequence ID" value="KAG1808189.1"/>
    <property type="molecule type" value="Genomic_DNA"/>
</dbReference>
<keyword evidence="2" id="KW-1185">Reference proteome</keyword>
<proteinExistence type="predicted"/>
<evidence type="ECO:0000313" key="1">
    <source>
        <dbReference type="EMBL" id="KAG1808189.1"/>
    </source>
</evidence>
<dbReference type="RefSeq" id="XP_041188473.1">
    <property type="nucleotide sequence ID" value="XM_041333364.1"/>
</dbReference>
<dbReference type="AlphaFoldDB" id="A0A9P7J8L3"/>
<gene>
    <name evidence="1" type="ORF">BJ212DRAFT_1303077</name>
</gene>
<accession>A0A9P7J8L3</accession>
<dbReference type="GeneID" id="64627381"/>